<protein>
    <submittedName>
        <fullName evidence="3">Uncharacterized protein</fullName>
    </submittedName>
</protein>
<sequence>MLPQPSNVPLRLLSSQQLSLTDRFLSDYFSQYIAPYFVVLDGQGNPYRDVVLASTQQYPGLKNAVKAASSAHLYQRGLVPSTQTFGYIEEVLRNIHSLSIDRGPARSLHLTTVLLLAITEIIIGGEIPHLYAMVKSLVIDRAYPATLPGGLEGFARTQLQLFQLFTEPFFDTTLGKAMLIEFMQGERDGLYFSTQETALRDILKMAGSLLLQDNQDDLLISMQQSIRDYQQTGRSDHALVWAYFIGAAVSRERESRVFFLSLLRAVYERTKFGNILQAINLIESIPPGQVRSWQGYLEDKEPFFIL</sequence>
<gene>
    <name evidence="3" type="ORF">PEBR_14091</name>
</gene>
<dbReference type="GO" id="GO:0045944">
    <property type="term" value="P:positive regulation of transcription by RNA polymerase II"/>
    <property type="evidence" value="ECO:0007669"/>
    <property type="project" value="TreeGrafter"/>
</dbReference>
<proteinExistence type="predicted"/>
<accession>A0A1S9RS03</accession>
<dbReference type="InterPro" id="IPR021858">
    <property type="entry name" value="Fun_TF"/>
</dbReference>
<dbReference type="Proteomes" id="UP000190744">
    <property type="component" value="Unassembled WGS sequence"/>
</dbReference>
<evidence type="ECO:0000256" key="2">
    <source>
        <dbReference type="ARBA" id="ARBA00023242"/>
    </source>
</evidence>
<comment type="subcellular location">
    <subcellularLocation>
        <location evidence="1">Nucleus</location>
    </subcellularLocation>
</comment>
<organism evidence="3 4">
    <name type="scientific">Penicillium brasilianum</name>
    <dbReference type="NCBI Taxonomy" id="104259"/>
    <lineage>
        <taxon>Eukaryota</taxon>
        <taxon>Fungi</taxon>
        <taxon>Dikarya</taxon>
        <taxon>Ascomycota</taxon>
        <taxon>Pezizomycotina</taxon>
        <taxon>Eurotiomycetes</taxon>
        <taxon>Eurotiomycetidae</taxon>
        <taxon>Eurotiales</taxon>
        <taxon>Aspergillaceae</taxon>
        <taxon>Penicillium</taxon>
    </lineage>
</organism>
<keyword evidence="2" id="KW-0539">Nucleus</keyword>
<evidence type="ECO:0000256" key="1">
    <source>
        <dbReference type="ARBA" id="ARBA00004123"/>
    </source>
</evidence>
<dbReference type="PANTHER" id="PTHR37534">
    <property type="entry name" value="TRANSCRIPTIONAL ACTIVATOR PROTEIN UGA3"/>
    <property type="match status" value="1"/>
</dbReference>
<dbReference type="EMBL" id="LJBN01000120">
    <property type="protein sequence ID" value="OOQ88156.1"/>
    <property type="molecule type" value="Genomic_DNA"/>
</dbReference>
<dbReference type="GO" id="GO:0000976">
    <property type="term" value="F:transcription cis-regulatory region binding"/>
    <property type="evidence" value="ECO:0007669"/>
    <property type="project" value="TreeGrafter"/>
</dbReference>
<dbReference type="Pfam" id="PF11951">
    <property type="entry name" value="Fungal_trans_2"/>
    <property type="match status" value="2"/>
</dbReference>
<comment type="caution">
    <text evidence="3">The sequence shown here is derived from an EMBL/GenBank/DDBJ whole genome shotgun (WGS) entry which is preliminary data.</text>
</comment>
<dbReference type="PANTHER" id="PTHR37534:SF7">
    <property type="entry name" value="TRANSCRIPTIONAL ACTIVATOR PROTEIN UGA3"/>
    <property type="match status" value="1"/>
</dbReference>
<dbReference type="AlphaFoldDB" id="A0A1S9RS03"/>
<reference evidence="4" key="1">
    <citation type="submission" date="2015-09" db="EMBL/GenBank/DDBJ databases">
        <authorList>
            <person name="Fill T.P."/>
            <person name="Baretta J.F."/>
            <person name="de Almeida L.G."/>
            <person name="Rocha M."/>
            <person name="de Souza D.H."/>
            <person name="Malavazi I."/>
            <person name="Cerdeira L.T."/>
            <person name="Hong H."/>
            <person name="Samborskyy M."/>
            <person name="de Vasconcelos A.T."/>
            <person name="Leadlay P."/>
            <person name="Rodrigues-Filho E."/>
        </authorList>
    </citation>
    <scope>NUCLEOTIDE SEQUENCE [LARGE SCALE GENOMIC DNA]</scope>
    <source>
        <strain evidence="4">LaBioMMi 136</strain>
    </source>
</reference>
<dbReference type="GO" id="GO:0003700">
    <property type="term" value="F:DNA-binding transcription factor activity"/>
    <property type="evidence" value="ECO:0007669"/>
    <property type="project" value="TreeGrafter"/>
</dbReference>
<name>A0A1S9RS03_PENBI</name>
<evidence type="ECO:0000313" key="4">
    <source>
        <dbReference type="Proteomes" id="UP000190744"/>
    </source>
</evidence>
<dbReference type="GO" id="GO:0005634">
    <property type="term" value="C:nucleus"/>
    <property type="evidence" value="ECO:0007669"/>
    <property type="project" value="UniProtKB-SubCell"/>
</dbReference>
<evidence type="ECO:0000313" key="3">
    <source>
        <dbReference type="EMBL" id="OOQ88156.1"/>
    </source>
</evidence>